<evidence type="ECO:0000256" key="1">
    <source>
        <dbReference type="SAM" id="Phobius"/>
    </source>
</evidence>
<keyword evidence="2" id="KW-0732">Signal</keyword>
<evidence type="ECO:0008006" key="5">
    <source>
        <dbReference type="Google" id="ProtNLM"/>
    </source>
</evidence>
<dbReference type="AlphaFoldDB" id="A0A0J8U6G0"/>
<sequence>MKQPTALLAIVLWAVALAVQWQAPVHDQVPHLPHAVAAAVGNGVEAMMLDHPHVSDGAVPHSPDAFTAAVLPRTAVTAGALSVVAVVVGCMVLCACAAVCTQRGPPDRHRIPLAGQQLLLRICIARR</sequence>
<accession>A0A0J8U6G0</accession>
<feature type="chain" id="PRO_5039123104" description="Lipoprotein LpqS" evidence="2">
    <location>
        <begin position="24"/>
        <end position="127"/>
    </location>
</feature>
<organism evidence="3 4">
    <name type="scientific">Mycolicibacterium conceptionense</name>
    <dbReference type="NCBI Taxonomy" id="451644"/>
    <lineage>
        <taxon>Bacteria</taxon>
        <taxon>Bacillati</taxon>
        <taxon>Actinomycetota</taxon>
        <taxon>Actinomycetes</taxon>
        <taxon>Mycobacteriales</taxon>
        <taxon>Mycobacteriaceae</taxon>
        <taxon>Mycolicibacterium</taxon>
    </lineage>
</organism>
<dbReference type="RefSeq" id="WP_019343793.1">
    <property type="nucleotide sequence ID" value="NZ_AGSZ01000081.1"/>
</dbReference>
<proteinExistence type="predicted"/>
<comment type="caution">
    <text evidence="3">The sequence shown here is derived from an EMBL/GenBank/DDBJ whole genome shotgun (WGS) entry which is preliminary data.</text>
</comment>
<name>A0A0J8U6G0_9MYCO</name>
<dbReference type="Proteomes" id="UP000037594">
    <property type="component" value="Unassembled WGS sequence"/>
</dbReference>
<reference evidence="3 4" key="1">
    <citation type="submission" date="2015-06" db="EMBL/GenBank/DDBJ databases">
        <title>Genome sequence of Mycobacterium conceptionense strain MLE.</title>
        <authorList>
            <person name="Greninger A.L."/>
            <person name="Cunningham G."/>
            <person name="Chiu C.Y."/>
            <person name="Miller S."/>
        </authorList>
    </citation>
    <scope>NUCLEOTIDE SEQUENCE [LARGE SCALE GENOMIC DNA]</scope>
    <source>
        <strain evidence="3 4">MLE</strain>
    </source>
</reference>
<gene>
    <name evidence="3" type="ORF">ACT17_22085</name>
</gene>
<feature type="transmembrane region" description="Helical" evidence="1">
    <location>
        <begin position="80"/>
        <end position="100"/>
    </location>
</feature>
<dbReference type="InterPro" id="IPR058714">
    <property type="entry name" value="LpqS"/>
</dbReference>
<keyword evidence="1" id="KW-1133">Transmembrane helix</keyword>
<evidence type="ECO:0000313" key="3">
    <source>
        <dbReference type="EMBL" id="KMV16025.1"/>
    </source>
</evidence>
<protein>
    <recommendedName>
        <fullName evidence="5">Lipoprotein LpqS</fullName>
    </recommendedName>
</protein>
<keyword evidence="1" id="KW-0812">Transmembrane</keyword>
<evidence type="ECO:0000256" key="2">
    <source>
        <dbReference type="SAM" id="SignalP"/>
    </source>
</evidence>
<keyword evidence="1" id="KW-0472">Membrane</keyword>
<dbReference type="PATRIC" id="fig|451644.5.peg.4562"/>
<dbReference type="Pfam" id="PF26327">
    <property type="entry name" value="LpqS"/>
    <property type="match status" value="1"/>
</dbReference>
<feature type="signal peptide" evidence="2">
    <location>
        <begin position="1"/>
        <end position="23"/>
    </location>
</feature>
<dbReference type="EMBL" id="LFOD01000024">
    <property type="protein sequence ID" value="KMV16025.1"/>
    <property type="molecule type" value="Genomic_DNA"/>
</dbReference>
<evidence type="ECO:0000313" key="4">
    <source>
        <dbReference type="Proteomes" id="UP000037594"/>
    </source>
</evidence>